<dbReference type="GO" id="GO:0031297">
    <property type="term" value="P:replication fork processing"/>
    <property type="evidence" value="ECO:0007669"/>
    <property type="project" value="TreeGrafter"/>
</dbReference>
<name>A0A391P315_9FIRM</name>
<dbReference type="InterPro" id="IPR049730">
    <property type="entry name" value="SNF2/RAD54-like_C"/>
</dbReference>
<reference evidence="4" key="1">
    <citation type="submission" date="2018-09" db="EMBL/GenBank/DDBJ databases">
        <title>Draft Genome Sequence of Mediterraneibacter sp. KCTC 15684.</title>
        <authorList>
            <person name="Kim J.S."/>
            <person name="Han K.I."/>
            <person name="Suh M.K."/>
            <person name="Lee K.C."/>
            <person name="Eom M.K."/>
            <person name="Lee J.H."/>
            <person name="Park S.H."/>
            <person name="Kang S.W."/>
            <person name="Park J.E."/>
            <person name="Oh B.S."/>
            <person name="Yu S.Y."/>
            <person name="Choi S.H."/>
            <person name="Lee D.H."/>
            <person name="Yoon H."/>
            <person name="Kim B."/>
            <person name="Yang S.J."/>
            <person name="Lee J.S."/>
        </authorList>
    </citation>
    <scope>NUCLEOTIDE SEQUENCE [LARGE SCALE GENOMIC DNA]</scope>
    <source>
        <strain evidence="4">KCTC 15684</strain>
    </source>
</reference>
<proteinExistence type="predicted"/>
<dbReference type="PROSITE" id="PS51194">
    <property type="entry name" value="HELICASE_CTER"/>
    <property type="match status" value="1"/>
</dbReference>
<sequence length="194" mass="22085">MKRMECVNHSNEHTDISADRKYLILISDGSTYLYSKDGNWSSENPFSRSYCPADPYNAVAGGFWDNSIFEPNNHPDVNVTRPQTTSDVTASGSVEGRTTCPKLKNDLNTVLTCFSPISKDKKLLMPDDNTEIDFLIATDCISEGQNLQDCDYLINYDIHWNPVRIIQRFGRIDRIGSKNKVIMRMHLRLEAVLM</sequence>
<evidence type="ECO:0000256" key="1">
    <source>
        <dbReference type="ARBA" id="ARBA00022801"/>
    </source>
</evidence>
<dbReference type="GO" id="GO:0016787">
    <property type="term" value="F:hydrolase activity"/>
    <property type="evidence" value="ECO:0007669"/>
    <property type="project" value="UniProtKB-KW"/>
</dbReference>
<accession>A0A391P315</accession>
<dbReference type="GO" id="GO:0006281">
    <property type="term" value="P:DNA repair"/>
    <property type="evidence" value="ECO:0007669"/>
    <property type="project" value="TreeGrafter"/>
</dbReference>
<evidence type="ECO:0000259" key="2">
    <source>
        <dbReference type="PROSITE" id="PS51194"/>
    </source>
</evidence>
<dbReference type="SMART" id="SM00490">
    <property type="entry name" value="HELICc"/>
    <property type="match status" value="1"/>
</dbReference>
<dbReference type="InterPro" id="IPR027417">
    <property type="entry name" value="P-loop_NTPase"/>
</dbReference>
<dbReference type="Proteomes" id="UP000265643">
    <property type="component" value="Unassembled WGS sequence"/>
</dbReference>
<gene>
    <name evidence="3" type="ORF">KGMB01110_19960</name>
</gene>
<dbReference type="SUPFAM" id="SSF52540">
    <property type="entry name" value="P-loop containing nucleoside triphosphate hydrolases"/>
    <property type="match status" value="1"/>
</dbReference>
<keyword evidence="4" id="KW-1185">Reference proteome</keyword>
<dbReference type="PANTHER" id="PTHR45766">
    <property type="entry name" value="DNA ANNEALING HELICASE AND ENDONUCLEASE ZRANB3 FAMILY MEMBER"/>
    <property type="match status" value="1"/>
</dbReference>
<keyword evidence="1" id="KW-0378">Hydrolase</keyword>
<dbReference type="Gene3D" id="3.40.50.300">
    <property type="entry name" value="P-loop containing nucleotide triphosphate hydrolases"/>
    <property type="match status" value="1"/>
</dbReference>
<comment type="caution">
    <text evidence="3">The sequence shown here is derived from an EMBL/GenBank/DDBJ whole genome shotgun (WGS) entry which is preliminary data.</text>
</comment>
<dbReference type="InterPro" id="IPR001650">
    <property type="entry name" value="Helicase_C-like"/>
</dbReference>
<dbReference type="CDD" id="cd18793">
    <property type="entry name" value="SF2_C_SNF"/>
    <property type="match status" value="1"/>
</dbReference>
<protein>
    <recommendedName>
        <fullName evidence="2">Helicase C-terminal domain-containing protein</fullName>
    </recommendedName>
</protein>
<feature type="domain" description="Helicase C-terminal" evidence="2">
    <location>
        <begin position="80"/>
        <end position="194"/>
    </location>
</feature>
<evidence type="ECO:0000313" key="3">
    <source>
        <dbReference type="EMBL" id="GCA67560.1"/>
    </source>
</evidence>
<dbReference type="EMBL" id="BHGK01000001">
    <property type="protein sequence ID" value="GCA67560.1"/>
    <property type="molecule type" value="Genomic_DNA"/>
</dbReference>
<dbReference type="PANTHER" id="PTHR45766:SF6">
    <property type="entry name" value="SWI_SNF-RELATED MATRIX-ASSOCIATED ACTIN-DEPENDENT REGULATOR OF CHROMATIN SUBFAMILY A-LIKE PROTEIN 1"/>
    <property type="match status" value="1"/>
</dbReference>
<organism evidence="3 4">
    <name type="scientific">Mediterraneibacter butyricigenes</name>
    <dbReference type="NCBI Taxonomy" id="2316025"/>
    <lineage>
        <taxon>Bacteria</taxon>
        <taxon>Bacillati</taxon>
        <taxon>Bacillota</taxon>
        <taxon>Clostridia</taxon>
        <taxon>Lachnospirales</taxon>
        <taxon>Lachnospiraceae</taxon>
        <taxon>Mediterraneibacter</taxon>
    </lineage>
</organism>
<dbReference type="AlphaFoldDB" id="A0A391P315"/>
<dbReference type="Pfam" id="PF00271">
    <property type="entry name" value="Helicase_C"/>
    <property type="match status" value="1"/>
</dbReference>
<evidence type="ECO:0000313" key="4">
    <source>
        <dbReference type="Proteomes" id="UP000265643"/>
    </source>
</evidence>